<accession>A0AAE3G936</accession>
<evidence type="ECO:0000313" key="2">
    <source>
        <dbReference type="Proteomes" id="UP001205843"/>
    </source>
</evidence>
<name>A0AAE3G936_9GAMM</name>
<comment type="caution">
    <text evidence="1">The sequence shown here is derived from an EMBL/GenBank/DDBJ whole genome shotgun (WGS) entry which is preliminary data.</text>
</comment>
<sequence length="56" mass="6400">MLRFVKFAVAAANNRDRFIRFRSHQACLQIVKDSAYQEDGGRITQILQESSLNASQ</sequence>
<keyword evidence="2" id="KW-1185">Reference proteome</keyword>
<dbReference type="AlphaFoldDB" id="A0AAE3G936"/>
<dbReference type="EMBL" id="JALJXV010000013">
    <property type="protein sequence ID" value="MCP1677081.1"/>
    <property type="molecule type" value="Genomic_DNA"/>
</dbReference>
<evidence type="ECO:0000313" key="1">
    <source>
        <dbReference type="EMBL" id="MCP1677081.1"/>
    </source>
</evidence>
<proteinExistence type="predicted"/>
<gene>
    <name evidence="1" type="ORF">J2T57_004255</name>
</gene>
<reference evidence="1" key="1">
    <citation type="submission" date="2022-03" db="EMBL/GenBank/DDBJ databases">
        <title>Genomic Encyclopedia of Type Strains, Phase III (KMG-III): the genomes of soil and plant-associated and newly described type strains.</title>
        <authorList>
            <person name="Whitman W."/>
        </authorList>
    </citation>
    <scope>NUCLEOTIDE SEQUENCE</scope>
    <source>
        <strain evidence="1">ANL 6-2</strain>
    </source>
</reference>
<protein>
    <submittedName>
        <fullName evidence="1">Uncharacterized protein YbjT (DUF2867 family)</fullName>
    </submittedName>
</protein>
<dbReference type="Proteomes" id="UP001205843">
    <property type="component" value="Unassembled WGS sequence"/>
</dbReference>
<organism evidence="1 2">
    <name type="scientific">Natronocella acetinitrilica</name>
    <dbReference type="NCBI Taxonomy" id="414046"/>
    <lineage>
        <taxon>Bacteria</taxon>
        <taxon>Pseudomonadati</taxon>
        <taxon>Pseudomonadota</taxon>
        <taxon>Gammaproteobacteria</taxon>
        <taxon>Chromatiales</taxon>
        <taxon>Ectothiorhodospiraceae</taxon>
        <taxon>Natronocella</taxon>
    </lineage>
</organism>